<organism evidence="1 2">
    <name type="scientific">Chaetomium tenue</name>
    <dbReference type="NCBI Taxonomy" id="1854479"/>
    <lineage>
        <taxon>Eukaryota</taxon>
        <taxon>Fungi</taxon>
        <taxon>Dikarya</taxon>
        <taxon>Ascomycota</taxon>
        <taxon>Pezizomycotina</taxon>
        <taxon>Sordariomycetes</taxon>
        <taxon>Sordariomycetidae</taxon>
        <taxon>Sordariales</taxon>
        <taxon>Chaetomiaceae</taxon>
        <taxon>Chaetomium</taxon>
    </lineage>
</organism>
<comment type="caution">
    <text evidence="1">The sequence shown here is derived from an EMBL/GenBank/DDBJ whole genome shotgun (WGS) entry which is preliminary data.</text>
</comment>
<dbReference type="Proteomes" id="UP000724584">
    <property type="component" value="Unassembled WGS sequence"/>
</dbReference>
<reference evidence="1 2" key="1">
    <citation type="journal article" date="2021" name="Nat. Commun.">
        <title>Genetic determinants of endophytism in the Arabidopsis root mycobiome.</title>
        <authorList>
            <person name="Mesny F."/>
            <person name="Miyauchi S."/>
            <person name="Thiergart T."/>
            <person name="Pickel B."/>
            <person name="Atanasova L."/>
            <person name="Karlsson M."/>
            <person name="Huettel B."/>
            <person name="Barry K.W."/>
            <person name="Haridas S."/>
            <person name="Chen C."/>
            <person name="Bauer D."/>
            <person name="Andreopoulos W."/>
            <person name="Pangilinan J."/>
            <person name="LaButti K."/>
            <person name="Riley R."/>
            <person name="Lipzen A."/>
            <person name="Clum A."/>
            <person name="Drula E."/>
            <person name="Henrissat B."/>
            <person name="Kohler A."/>
            <person name="Grigoriev I.V."/>
            <person name="Martin F.M."/>
            <person name="Hacquard S."/>
        </authorList>
    </citation>
    <scope>NUCLEOTIDE SEQUENCE [LARGE SCALE GENOMIC DNA]</scope>
    <source>
        <strain evidence="1 2">MPI-SDFR-AT-0079</strain>
    </source>
</reference>
<proteinExistence type="predicted"/>
<dbReference type="EMBL" id="JAGIZQ010000002">
    <property type="protein sequence ID" value="KAH6641041.1"/>
    <property type="molecule type" value="Genomic_DNA"/>
</dbReference>
<keyword evidence="2" id="KW-1185">Reference proteome</keyword>
<evidence type="ECO:0000313" key="2">
    <source>
        <dbReference type="Proteomes" id="UP000724584"/>
    </source>
</evidence>
<accession>A0ACB7PGU1</accession>
<protein>
    <submittedName>
        <fullName evidence="1">Class I glutamine amidotransferase-like protein</fullName>
    </submittedName>
</protein>
<name>A0ACB7PGU1_9PEZI</name>
<sequence>MGPTSAPPPLDPTPTTTTTTTTLRLALLLCDQPLPQISTQVGQFDTIFSTLLHAACASLTPPQTLESQLTLSAHDVVRGGLYPDPDAIDAVLITGSRSAAYADDAWVVRLAAFVRGLLEGGRVRVIGVCFGHQIVARALGAKVAPAPGGWELSVTEVQLSEEGRGVFGGASLKMYQTHRDAVLELPKGVTLLGSTEQCPIQAMYIRGRLITVQGHPEFSPFIMTEMLRARHGAGAIPDGPYEDAMKRVGDPHDGVAMARVFLRFLRE</sequence>
<gene>
    <name evidence="1" type="ORF">F5144DRAFT_618686</name>
</gene>
<evidence type="ECO:0000313" key="1">
    <source>
        <dbReference type="EMBL" id="KAH6641041.1"/>
    </source>
</evidence>